<dbReference type="Proteomes" id="UP000827092">
    <property type="component" value="Unassembled WGS sequence"/>
</dbReference>
<sequence>MSDSPEPMYSQEISPSSTPTLLTPSMVSFAPSHQQRTSRAPPFTPTSAPPPSTTLPSGGFTTILTSGTTKNQTSIASDSSSSHNSISVVQSSSPNVSVVSGSVVLPQTILQANNNAVLYHTSQGLVYATPTNLPEGVVLNLGQEQGGSQQQFITIPVSLSLTPAQQQLVQGTQVSSQSSTYTTVSSRKERNRK</sequence>
<dbReference type="EMBL" id="JAFNEN010000363">
    <property type="protein sequence ID" value="KAG8184737.1"/>
    <property type="molecule type" value="Genomic_DNA"/>
</dbReference>
<dbReference type="AlphaFoldDB" id="A0AAV6UKL3"/>
<evidence type="ECO:0000256" key="1">
    <source>
        <dbReference type="SAM" id="MobiDB-lite"/>
    </source>
</evidence>
<feature type="compositionally biased region" description="Low complexity" evidence="1">
    <location>
        <begin position="14"/>
        <end position="25"/>
    </location>
</feature>
<comment type="caution">
    <text evidence="2">The sequence shown here is derived from an EMBL/GenBank/DDBJ whole genome shotgun (WGS) entry which is preliminary data.</text>
</comment>
<evidence type="ECO:0000313" key="2">
    <source>
        <dbReference type="EMBL" id="KAG8184737.1"/>
    </source>
</evidence>
<name>A0AAV6UKL3_9ARAC</name>
<keyword evidence="3" id="KW-1185">Reference proteome</keyword>
<organism evidence="2 3">
    <name type="scientific">Oedothorax gibbosus</name>
    <dbReference type="NCBI Taxonomy" id="931172"/>
    <lineage>
        <taxon>Eukaryota</taxon>
        <taxon>Metazoa</taxon>
        <taxon>Ecdysozoa</taxon>
        <taxon>Arthropoda</taxon>
        <taxon>Chelicerata</taxon>
        <taxon>Arachnida</taxon>
        <taxon>Araneae</taxon>
        <taxon>Araneomorphae</taxon>
        <taxon>Entelegynae</taxon>
        <taxon>Araneoidea</taxon>
        <taxon>Linyphiidae</taxon>
        <taxon>Erigoninae</taxon>
        <taxon>Oedothorax</taxon>
    </lineage>
</organism>
<feature type="region of interest" description="Disordered" evidence="1">
    <location>
        <begin position="1"/>
        <end position="60"/>
    </location>
</feature>
<gene>
    <name evidence="2" type="ORF">JTE90_019338</name>
</gene>
<reference evidence="2 3" key="1">
    <citation type="journal article" date="2022" name="Nat. Ecol. Evol.">
        <title>A masculinizing supergene underlies an exaggerated male reproductive morph in a spider.</title>
        <authorList>
            <person name="Hendrickx F."/>
            <person name="De Corte Z."/>
            <person name="Sonet G."/>
            <person name="Van Belleghem S.M."/>
            <person name="Kostlbacher S."/>
            <person name="Vangestel C."/>
        </authorList>
    </citation>
    <scope>NUCLEOTIDE SEQUENCE [LARGE SCALE GENOMIC DNA]</scope>
    <source>
        <strain evidence="2">W744_W776</strain>
    </source>
</reference>
<accession>A0AAV6UKL3</accession>
<feature type="compositionally biased region" description="Pro residues" evidence="1">
    <location>
        <begin position="42"/>
        <end position="53"/>
    </location>
</feature>
<evidence type="ECO:0000313" key="3">
    <source>
        <dbReference type="Proteomes" id="UP000827092"/>
    </source>
</evidence>
<proteinExistence type="predicted"/>
<protein>
    <submittedName>
        <fullName evidence="2">Uncharacterized protein</fullName>
    </submittedName>
</protein>